<reference evidence="6 7" key="1">
    <citation type="journal article" date="2022" name="bioRxiv">
        <title>Genomics of Preaxostyla Flagellates Illuminates Evolutionary Transitions and the Path Towards Mitochondrial Loss.</title>
        <authorList>
            <person name="Novak L.V.F."/>
            <person name="Treitli S.C."/>
            <person name="Pyrih J."/>
            <person name="Halakuc P."/>
            <person name="Pipaliya S.V."/>
            <person name="Vacek V."/>
            <person name="Brzon O."/>
            <person name="Soukal P."/>
            <person name="Eme L."/>
            <person name="Dacks J.B."/>
            <person name="Karnkowska A."/>
            <person name="Elias M."/>
            <person name="Hampl V."/>
        </authorList>
    </citation>
    <scope>NUCLEOTIDE SEQUENCE [LARGE SCALE GENOMIC DNA]</scope>
    <source>
        <strain evidence="6">NAU3</strain>
        <tissue evidence="6">Gut</tissue>
    </source>
</reference>
<evidence type="ECO:0000256" key="3">
    <source>
        <dbReference type="ARBA" id="ARBA00023163"/>
    </source>
</evidence>
<dbReference type="InterPro" id="IPR004855">
    <property type="entry name" value="TFIIA_asu/bsu"/>
</dbReference>
<keyword evidence="3" id="KW-0804">Transcription</keyword>
<evidence type="ECO:0000256" key="5">
    <source>
        <dbReference type="SAM" id="MobiDB-lite"/>
    </source>
</evidence>
<name>A0ABQ9XP17_9EUKA</name>
<evidence type="ECO:0000256" key="2">
    <source>
        <dbReference type="ARBA" id="ARBA00010059"/>
    </source>
</evidence>
<comment type="subcellular location">
    <subcellularLocation>
        <location evidence="1">Nucleus</location>
    </subcellularLocation>
</comment>
<evidence type="ECO:0000313" key="7">
    <source>
        <dbReference type="Proteomes" id="UP001281761"/>
    </source>
</evidence>
<dbReference type="Proteomes" id="UP001281761">
    <property type="component" value="Unassembled WGS sequence"/>
</dbReference>
<protein>
    <submittedName>
        <fullName evidence="6">Uncharacterized protein</fullName>
    </submittedName>
</protein>
<comment type="similarity">
    <text evidence="2">Belongs to the TFIIA subunit 1 family.</text>
</comment>
<accession>A0ABQ9XP17</accession>
<gene>
    <name evidence="6" type="ORF">BLNAU_11333</name>
</gene>
<sequence>MESLTTALSKLYNNVMRDVLDFVKNSIEPIEEQVETLAADLSSQWNQNLIHSRPQPPPVSLPPLPMLPLSILSPTPTAQTPPQDRPSTQKISAQQASNYLQFLTNQNKPPFPSTLPSSVDPQTQPQQEKNPFSNMIANNPHLPIIPNISFFPRLPTQPGVQKGHSEPTHLPIPIPASTIQALLHQSSQTNVFPKPTTFTFPHTAFPPNSHYEQPQTTISESTVDPTLDFDSDDEQFGTFKPTLILNHDYLTDPRSAVFQTNAQAQQTTETLQKMLPGPKQRAITHTATPPLTADAEVEEDLDVIETIEDMNDILSEDEEDGTGDTFILAQYVGMTDGKKRSKFLLKHGVVHTTSGEFFFYECTAQFYSLEND</sequence>
<keyword evidence="7" id="KW-1185">Reference proteome</keyword>
<comment type="caution">
    <text evidence="6">The sequence shown here is derived from an EMBL/GenBank/DDBJ whole genome shotgun (WGS) entry which is preliminary data.</text>
</comment>
<evidence type="ECO:0000256" key="1">
    <source>
        <dbReference type="ARBA" id="ARBA00004123"/>
    </source>
</evidence>
<feature type="compositionally biased region" description="Pro residues" evidence="5">
    <location>
        <begin position="54"/>
        <end position="66"/>
    </location>
</feature>
<dbReference type="InterPro" id="IPR009088">
    <property type="entry name" value="TFIIA_b-brl"/>
</dbReference>
<feature type="compositionally biased region" description="Low complexity" evidence="5">
    <location>
        <begin position="67"/>
        <end position="76"/>
    </location>
</feature>
<dbReference type="Gene3D" id="2.30.18.10">
    <property type="entry name" value="Transcription factor IIA (TFIIA), beta-barrel domain"/>
    <property type="match status" value="1"/>
</dbReference>
<proteinExistence type="inferred from homology"/>
<evidence type="ECO:0000313" key="6">
    <source>
        <dbReference type="EMBL" id="KAK2953776.1"/>
    </source>
</evidence>
<keyword evidence="4" id="KW-0539">Nucleus</keyword>
<feature type="compositionally biased region" description="Polar residues" evidence="5">
    <location>
        <begin position="77"/>
        <end position="92"/>
    </location>
</feature>
<evidence type="ECO:0000256" key="4">
    <source>
        <dbReference type="ARBA" id="ARBA00023242"/>
    </source>
</evidence>
<dbReference type="PANTHER" id="PTHR12694">
    <property type="entry name" value="TRANSCRIPTION INITIATION FACTOR IIA SUBUNIT 1"/>
    <property type="match status" value="1"/>
</dbReference>
<organism evidence="6 7">
    <name type="scientific">Blattamonas nauphoetae</name>
    <dbReference type="NCBI Taxonomy" id="2049346"/>
    <lineage>
        <taxon>Eukaryota</taxon>
        <taxon>Metamonada</taxon>
        <taxon>Preaxostyla</taxon>
        <taxon>Oxymonadida</taxon>
        <taxon>Blattamonas</taxon>
    </lineage>
</organism>
<dbReference type="EMBL" id="JARBJD010000087">
    <property type="protein sequence ID" value="KAK2953776.1"/>
    <property type="molecule type" value="Genomic_DNA"/>
</dbReference>
<feature type="region of interest" description="Disordered" evidence="5">
    <location>
        <begin position="48"/>
        <end position="92"/>
    </location>
</feature>
<dbReference type="SUPFAM" id="SSF50784">
    <property type="entry name" value="Transcription factor IIA (TFIIA), beta-barrel domain"/>
    <property type="match status" value="1"/>
</dbReference>
<feature type="region of interest" description="Disordered" evidence="5">
    <location>
        <begin position="104"/>
        <end position="132"/>
    </location>
</feature>
<dbReference type="PANTHER" id="PTHR12694:SF8">
    <property type="entry name" value="TRANSCRIPTION INITIATION FACTOR IIA SUBUNIT 1"/>
    <property type="match status" value="1"/>
</dbReference>